<keyword evidence="4 8" id="KW-0378">Hydrolase</keyword>
<keyword evidence="10" id="KW-1185">Reference proteome</keyword>
<organism evidence="9 10">
    <name type="scientific">Flavobacterium nakdongensis</name>
    <dbReference type="NCBI Taxonomy" id="3073563"/>
    <lineage>
        <taxon>Bacteria</taxon>
        <taxon>Pseudomonadati</taxon>
        <taxon>Bacteroidota</taxon>
        <taxon>Flavobacteriia</taxon>
        <taxon>Flavobacteriales</taxon>
        <taxon>Flavobacteriaceae</taxon>
        <taxon>Flavobacterium</taxon>
    </lineage>
</organism>
<dbReference type="PANTHER" id="PTHR13604:SF0">
    <property type="entry name" value="ABASIC SITE PROCESSING PROTEIN HMCES"/>
    <property type="match status" value="1"/>
</dbReference>
<keyword evidence="7" id="KW-0456">Lyase</keyword>
<dbReference type="EC" id="3.4.-.-" evidence="8"/>
<comment type="similarity">
    <text evidence="1 8">Belongs to the SOS response-associated peptidase family.</text>
</comment>
<evidence type="ECO:0000256" key="2">
    <source>
        <dbReference type="ARBA" id="ARBA00022670"/>
    </source>
</evidence>
<gene>
    <name evidence="9" type="ORF">RF683_04080</name>
</gene>
<dbReference type="Proteomes" id="UP001180481">
    <property type="component" value="Chromosome"/>
</dbReference>
<keyword evidence="3" id="KW-0227">DNA damage</keyword>
<evidence type="ECO:0000256" key="6">
    <source>
        <dbReference type="ARBA" id="ARBA00023125"/>
    </source>
</evidence>
<evidence type="ECO:0000256" key="7">
    <source>
        <dbReference type="ARBA" id="ARBA00023239"/>
    </source>
</evidence>
<dbReference type="SUPFAM" id="SSF143081">
    <property type="entry name" value="BB1717-like"/>
    <property type="match status" value="1"/>
</dbReference>
<keyword evidence="6" id="KW-0238">DNA-binding</keyword>
<evidence type="ECO:0000313" key="10">
    <source>
        <dbReference type="Proteomes" id="UP001180481"/>
    </source>
</evidence>
<dbReference type="EMBL" id="CP133721">
    <property type="protein sequence ID" value="WMW78629.1"/>
    <property type="molecule type" value="Genomic_DNA"/>
</dbReference>
<evidence type="ECO:0000256" key="1">
    <source>
        <dbReference type="ARBA" id="ARBA00008136"/>
    </source>
</evidence>
<dbReference type="InterPro" id="IPR036590">
    <property type="entry name" value="SRAP-like"/>
</dbReference>
<dbReference type="InterPro" id="IPR003738">
    <property type="entry name" value="SRAP"/>
</dbReference>
<dbReference type="RefSeq" id="WP_309532926.1">
    <property type="nucleotide sequence ID" value="NZ_CP133721.1"/>
</dbReference>
<accession>A0ABY9RBV2</accession>
<dbReference type="Pfam" id="PF02586">
    <property type="entry name" value="SRAP"/>
    <property type="match status" value="1"/>
</dbReference>
<name>A0ABY9RBV2_9FLAO</name>
<reference evidence="9" key="1">
    <citation type="submission" date="2023-09" db="EMBL/GenBank/DDBJ databases">
        <title>Flavobacterium sp. 20NA77.7 isolated from freshwater.</title>
        <authorList>
            <person name="Le V."/>
            <person name="Ko S.-R."/>
            <person name="Ahn C.-Y."/>
            <person name="Oh H.-M."/>
        </authorList>
    </citation>
    <scope>NUCLEOTIDE SEQUENCE</scope>
    <source>
        <strain evidence="9">20NA77.7</strain>
    </source>
</reference>
<evidence type="ECO:0000256" key="8">
    <source>
        <dbReference type="RuleBase" id="RU364100"/>
    </source>
</evidence>
<evidence type="ECO:0000256" key="4">
    <source>
        <dbReference type="ARBA" id="ARBA00022801"/>
    </source>
</evidence>
<keyword evidence="5" id="KW-0190">Covalent protein-DNA linkage</keyword>
<keyword evidence="2 8" id="KW-0645">Protease</keyword>
<dbReference type="Gene3D" id="3.90.1680.10">
    <property type="entry name" value="SOS response associated peptidase-like"/>
    <property type="match status" value="1"/>
</dbReference>
<evidence type="ECO:0000313" key="9">
    <source>
        <dbReference type="EMBL" id="WMW78629.1"/>
    </source>
</evidence>
<evidence type="ECO:0000256" key="3">
    <source>
        <dbReference type="ARBA" id="ARBA00022763"/>
    </source>
</evidence>
<proteinExistence type="inferred from homology"/>
<dbReference type="PANTHER" id="PTHR13604">
    <property type="entry name" value="DC12-RELATED"/>
    <property type="match status" value="1"/>
</dbReference>
<protein>
    <recommendedName>
        <fullName evidence="8">Abasic site processing protein</fullName>
        <ecNumber evidence="8">3.4.-.-</ecNumber>
    </recommendedName>
</protein>
<sequence>MVLLLKKKTQFTIYSQEDELFAMAGLYTTALVADQPYHSFTMVTTQATDIMTYIHNTKNRMPVVLQKGAEAAWLDASIPVSEFKDNYQAKLVGF</sequence>
<evidence type="ECO:0000256" key="5">
    <source>
        <dbReference type="ARBA" id="ARBA00023124"/>
    </source>
</evidence>